<evidence type="ECO:0000256" key="1">
    <source>
        <dbReference type="SAM" id="MobiDB-lite"/>
    </source>
</evidence>
<keyword evidence="2" id="KW-0812">Transmembrane</keyword>
<gene>
    <name evidence="6" type="ORF">MONBRDRAFT_12668</name>
</gene>
<organism evidence="6 7">
    <name type="scientific">Monosiga brevicollis</name>
    <name type="common">Choanoflagellate</name>
    <dbReference type="NCBI Taxonomy" id="81824"/>
    <lineage>
        <taxon>Eukaryota</taxon>
        <taxon>Choanoflagellata</taxon>
        <taxon>Craspedida</taxon>
        <taxon>Salpingoecidae</taxon>
        <taxon>Monosiga</taxon>
    </lineage>
</organism>
<keyword evidence="2" id="KW-0472">Membrane</keyword>
<evidence type="ECO:0000313" key="7">
    <source>
        <dbReference type="Proteomes" id="UP000001357"/>
    </source>
</evidence>
<dbReference type="InterPro" id="IPR002656">
    <property type="entry name" value="Acyl_transf_3_dom"/>
</dbReference>
<keyword evidence="7" id="KW-1185">Reference proteome</keyword>
<feature type="region of interest" description="Disordered" evidence="1">
    <location>
        <begin position="342"/>
        <end position="385"/>
    </location>
</feature>
<dbReference type="InterPro" id="IPR052728">
    <property type="entry name" value="O2_lipid_transport_reg"/>
</dbReference>
<feature type="transmembrane region" description="Helical" evidence="2">
    <location>
        <begin position="564"/>
        <end position="593"/>
    </location>
</feature>
<name>A9VCY9_MONBE</name>
<feature type="signal peptide" evidence="3">
    <location>
        <begin position="1"/>
        <end position="21"/>
    </location>
</feature>
<keyword evidence="3" id="KW-0732">Signal</keyword>
<feature type="transmembrane region" description="Helical" evidence="2">
    <location>
        <begin position="521"/>
        <end position="544"/>
    </location>
</feature>
<feature type="transmembrane region" description="Helical" evidence="2">
    <location>
        <begin position="614"/>
        <end position="631"/>
    </location>
</feature>
<feature type="chain" id="PRO_5002744949" description="Nose resistant-to-fluoxetine protein N-terminal domain-containing protein" evidence="3">
    <location>
        <begin position="22"/>
        <end position="953"/>
    </location>
</feature>
<feature type="transmembrane region" description="Helical" evidence="2">
    <location>
        <begin position="685"/>
        <end position="707"/>
    </location>
</feature>
<evidence type="ECO:0000259" key="5">
    <source>
        <dbReference type="Pfam" id="PF20146"/>
    </source>
</evidence>
<protein>
    <recommendedName>
        <fullName evidence="8">Nose resistant-to-fluoxetine protein N-terminal domain-containing protein</fullName>
    </recommendedName>
</protein>
<proteinExistence type="predicted"/>
<dbReference type="InterPro" id="IPR006621">
    <property type="entry name" value="Nose-resist-to-fluoxetine_N"/>
</dbReference>
<sequence>MPSLYLLLLLLSLTRPLVCHAKVDLDLARQLMAPQLQAIANFLDAYDTARSTLQPAAPLPASSAGSAAPAAAARGPTQSPGPIIDKCIYDLNELFPRILPPGDQNFSHRNLTLNGLRMVDAWGKLPAGVLTSPPSIQMFGDYAECISLHPPSIPLQFCMVEGFEQVTPNETHVLAAETTQVASWGICLPRSCNEPSVKSLVDNATATYLPGLFSSTTVHCARSQHVTPGNASVFIVLGLLVALVAAGTGLHLWLTLRSRLWAPKLLLEENGYASPRADGTASNRYSWARASVSDDPNQVGDPSPYQRIVSPPSSQPSSSEPLSRDVLVDHPANAANAANAATRDHYASTNGPVNSTGPGLQTRRAAPLSNGHTGSNHSSMEEAPVTATVATPTAVDVGPNRLASNLALTRSLPGFRQKSLAAGPGAGRDLRLSPSTPRYELDLAAPPTPSEEAEDQSHIDGSSEHAPLLKRISFDGLTAASTPFQGITEPQPPAWQRCLLAFSLRTNLPRLLSMQRNRHSIAIFDGMRSLSMLWVILGHSWLWIFKQWPQNMVAVIALGDRLSFQAIAATSYAVDTFFFISGFLVCYSCLTVLKKRKTLPWLRYYLHRYIRLTPSYALVMLLFVNLSPFLGDGPVFYRQQESMSMDACEGLTRSSCGCAKYWWANFLYIQNYYPSSDPNNECMGWTWYLALDMQMYWASPLLLLILHRHKVWGMIVWSVALLASIVIPFALAYHYHLSANALPGVPGEHFTSRTDQGNIFSLIQNKPWTRMAPYLMGIMLAYHLTVRHNSYSPQLRLKPALHAAGWAVSAALLFIIIYCATGFQARLFDYNFSQFEDAVWISLCRPLWALVLCWITYTSAMNAAGWVSDLLAAPFWLPVSRLTFNAYLIHPVVLNTFFNNLRQPIYYQDGVAINFFIGNTVMSYAAAGLVALLVEIPFAELEKVFTSRKWRKP</sequence>
<dbReference type="GO" id="GO:0016747">
    <property type="term" value="F:acyltransferase activity, transferring groups other than amino-acyl groups"/>
    <property type="evidence" value="ECO:0007669"/>
    <property type="project" value="InterPro"/>
</dbReference>
<feature type="transmembrane region" description="Helical" evidence="2">
    <location>
        <begin position="870"/>
        <end position="890"/>
    </location>
</feature>
<dbReference type="GeneID" id="5895861"/>
<dbReference type="eggNOG" id="KOG3700">
    <property type="taxonomic scope" value="Eukaryota"/>
</dbReference>
<evidence type="ECO:0000313" key="6">
    <source>
        <dbReference type="EMBL" id="EDQ84551.1"/>
    </source>
</evidence>
<evidence type="ECO:0008006" key="8">
    <source>
        <dbReference type="Google" id="ProtNLM"/>
    </source>
</evidence>
<dbReference type="Pfam" id="PF01757">
    <property type="entry name" value="Acyl_transf_3"/>
    <property type="match status" value="1"/>
</dbReference>
<accession>A9VCY9</accession>
<dbReference type="PANTHER" id="PTHR11161:SF0">
    <property type="entry name" value="O-ACYLTRANSFERASE LIKE PROTEIN"/>
    <property type="match status" value="1"/>
</dbReference>
<dbReference type="AlphaFoldDB" id="A9VCY9"/>
<feature type="compositionally biased region" description="Low complexity" evidence="1">
    <location>
        <begin position="310"/>
        <end position="321"/>
    </location>
</feature>
<evidence type="ECO:0000259" key="4">
    <source>
        <dbReference type="Pfam" id="PF01757"/>
    </source>
</evidence>
<reference evidence="6 7" key="1">
    <citation type="journal article" date="2008" name="Nature">
        <title>The genome of the choanoflagellate Monosiga brevicollis and the origin of metazoans.</title>
        <authorList>
            <consortium name="JGI Sequencing"/>
            <person name="King N."/>
            <person name="Westbrook M.J."/>
            <person name="Young S.L."/>
            <person name="Kuo A."/>
            <person name="Abedin M."/>
            <person name="Chapman J."/>
            <person name="Fairclough S."/>
            <person name="Hellsten U."/>
            <person name="Isogai Y."/>
            <person name="Letunic I."/>
            <person name="Marr M."/>
            <person name="Pincus D."/>
            <person name="Putnam N."/>
            <person name="Rokas A."/>
            <person name="Wright K.J."/>
            <person name="Zuzow R."/>
            <person name="Dirks W."/>
            <person name="Good M."/>
            <person name="Goodstein D."/>
            <person name="Lemons D."/>
            <person name="Li W."/>
            <person name="Lyons J.B."/>
            <person name="Morris A."/>
            <person name="Nichols S."/>
            <person name="Richter D.J."/>
            <person name="Salamov A."/>
            <person name="Bork P."/>
            <person name="Lim W.A."/>
            <person name="Manning G."/>
            <person name="Miller W.T."/>
            <person name="McGinnis W."/>
            <person name="Shapiro H."/>
            <person name="Tjian R."/>
            <person name="Grigoriev I.V."/>
            <person name="Rokhsar D."/>
        </authorList>
    </citation>
    <scope>NUCLEOTIDE SEQUENCE [LARGE SCALE GENOMIC DNA]</scope>
    <source>
        <strain evidence="7">MX1 / ATCC 50154</strain>
    </source>
</reference>
<feature type="compositionally biased region" description="Polar residues" evidence="1">
    <location>
        <begin position="347"/>
        <end position="359"/>
    </location>
</feature>
<dbReference type="Proteomes" id="UP000001357">
    <property type="component" value="Unassembled WGS sequence"/>
</dbReference>
<dbReference type="Pfam" id="PF20146">
    <property type="entry name" value="NRF"/>
    <property type="match status" value="1"/>
</dbReference>
<dbReference type="InParanoid" id="A9VCY9"/>
<feature type="transmembrane region" description="Helical" evidence="2">
    <location>
        <begin position="800"/>
        <end position="818"/>
    </location>
</feature>
<feature type="region of interest" description="Disordered" evidence="1">
    <location>
        <begin position="439"/>
        <end position="462"/>
    </location>
</feature>
<feature type="domain" description="Nose resistant-to-fluoxetine protein N-terminal" evidence="5">
    <location>
        <begin position="109"/>
        <end position="200"/>
    </location>
</feature>
<feature type="region of interest" description="Disordered" evidence="1">
    <location>
        <begin position="292"/>
        <end position="324"/>
    </location>
</feature>
<dbReference type="KEGG" id="mbr:MONBRDRAFT_12668"/>
<evidence type="ECO:0000256" key="3">
    <source>
        <dbReference type="SAM" id="SignalP"/>
    </source>
</evidence>
<feature type="transmembrane region" description="Helical" evidence="2">
    <location>
        <begin position="231"/>
        <end position="254"/>
    </location>
</feature>
<keyword evidence="2" id="KW-1133">Transmembrane helix</keyword>
<dbReference type="OMA" id="GMAWHTH"/>
<feature type="domain" description="Acyltransferase 3" evidence="4">
    <location>
        <begin position="523"/>
        <end position="936"/>
    </location>
</feature>
<evidence type="ECO:0000256" key="2">
    <source>
        <dbReference type="SAM" id="Phobius"/>
    </source>
</evidence>
<dbReference type="RefSeq" id="XP_001750578.1">
    <property type="nucleotide sequence ID" value="XM_001750526.1"/>
</dbReference>
<feature type="transmembrane region" description="Helical" evidence="2">
    <location>
        <begin position="714"/>
        <end position="735"/>
    </location>
</feature>
<feature type="transmembrane region" description="Helical" evidence="2">
    <location>
        <begin position="838"/>
        <end position="858"/>
    </location>
</feature>
<dbReference type="EMBL" id="CH991584">
    <property type="protein sequence ID" value="EDQ84551.1"/>
    <property type="molecule type" value="Genomic_DNA"/>
</dbReference>
<feature type="transmembrane region" description="Helical" evidence="2">
    <location>
        <begin position="910"/>
        <end position="934"/>
    </location>
</feature>
<dbReference type="PANTHER" id="PTHR11161">
    <property type="entry name" value="O-ACYLTRANSFERASE"/>
    <property type="match status" value="1"/>
</dbReference>